<dbReference type="Gene3D" id="1.20.140.10">
    <property type="entry name" value="Butyryl-CoA Dehydrogenase, subunit A, domain 3"/>
    <property type="match status" value="1"/>
</dbReference>
<dbReference type="PANTHER" id="PTHR42807:SF1">
    <property type="entry name" value="GLUTARYL-COA DEHYDROGENASE, MITOCHONDRIAL"/>
    <property type="match status" value="1"/>
</dbReference>
<dbReference type="Proteomes" id="UP000672657">
    <property type="component" value="Unassembled WGS sequence"/>
</dbReference>
<dbReference type="Pfam" id="PF00441">
    <property type="entry name" value="Acyl-CoA_dh_1"/>
    <property type="match status" value="1"/>
</dbReference>
<dbReference type="InterPro" id="IPR052033">
    <property type="entry name" value="Glutaryl-CoA_DH_mitochondrial"/>
</dbReference>
<dbReference type="InterPro" id="IPR046373">
    <property type="entry name" value="Acyl-CoA_Oxase/DH_mid-dom_sf"/>
</dbReference>
<evidence type="ECO:0000313" key="15">
    <source>
        <dbReference type="Proteomes" id="UP000672657"/>
    </source>
</evidence>
<accession>A0ABM8TUW7</accession>
<dbReference type="InterPro" id="IPR009100">
    <property type="entry name" value="AcylCoA_DH/oxidase_NM_dom_sf"/>
</dbReference>
<feature type="domain" description="Acyl-CoA oxidase/dehydrogenase middle" evidence="12">
    <location>
        <begin position="150"/>
        <end position="240"/>
    </location>
</feature>
<dbReference type="InterPro" id="IPR037069">
    <property type="entry name" value="AcylCoA_DH/ox_N_sf"/>
</dbReference>
<evidence type="ECO:0000256" key="8">
    <source>
        <dbReference type="ARBA" id="ARBA00037927"/>
    </source>
</evidence>
<evidence type="ECO:0000259" key="13">
    <source>
        <dbReference type="Pfam" id="PF02771"/>
    </source>
</evidence>
<dbReference type="InterPro" id="IPR013786">
    <property type="entry name" value="AcylCoA_DH/ox_N"/>
</dbReference>
<comment type="pathway">
    <text evidence="8">Amino-acid metabolism; tryptophan metabolism.</text>
</comment>
<dbReference type="InterPro" id="IPR009075">
    <property type="entry name" value="AcylCo_DH/oxidase_C"/>
</dbReference>
<evidence type="ECO:0000259" key="12">
    <source>
        <dbReference type="Pfam" id="PF02770"/>
    </source>
</evidence>
<dbReference type="Pfam" id="PF02771">
    <property type="entry name" value="Acyl-CoA_dh_N"/>
    <property type="match status" value="1"/>
</dbReference>
<evidence type="ECO:0000256" key="6">
    <source>
        <dbReference type="ARBA" id="ARBA00023002"/>
    </source>
</evidence>
<name>A0ABM8TUW7_9BURK</name>
<keyword evidence="5" id="KW-0809">Transit peptide</keyword>
<evidence type="ECO:0000256" key="7">
    <source>
        <dbReference type="ARBA" id="ARBA00037899"/>
    </source>
</evidence>
<reference evidence="14 15" key="1">
    <citation type="submission" date="2021-03" db="EMBL/GenBank/DDBJ databases">
        <authorList>
            <person name="Peeters C."/>
        </authorList>
    </citation>
    <scope>NUCLEOTIDE SEQUENCE [LARGE SCALE GENOMIC DNA]</scope>
    <source>
        <strain evidence="14 15">LMG 26411</strain>
    </source>
</reference>
<feature type="domain" description="Acyl-CoA dehydrogenase/oxidase N-terminal" evidence="13">
    <location>
        <begin position="36"/>
        <end position="146"/>
    </location>
</feature>
<keyword evidence="3" id="KW-0285">Flavoprotein</keyword>
<dbReference type="InterPro" id="IPR036250">
    <property type="entry name" value="AcylCo_DH-like_C"/>
</dbReference>
<dbReference type="Gene3D" id="2.40.110.10">
    <property type="entry name" value="Butyryl-CoA Dehydrogenase, subunit A, domain 2"/>
    <property type="match status" value="1"/>
</dbReference>
<dbReference type="InterPro" id="IPR006091">
    <property type="entry name" value="Acyl-CoA_Oxase/DH_mid-dom"/>
</dbReference>
<comment type="caution">
    <text evidence="14">The sequence shown here is derived from an EMBL/GenBank/DDBJ whole genome shotgun (WGS) entry which is preliminary data.</text>
</comment>
<organism evidence="14 15">
    <name type="scientific">Cupriavidus numazuensis</name>
    <dbReference type="NCBI Taxonomy" id="221992"/>
    <lineage>
        <taxon>Bacteria</taxon>
        <taxon>Pseudomonadati</taxon>
        <taxon>Pseudomonadota</taxon>
        <taxon>Betaproteobacteria</taxon>
        <taxon>Burkholderiales</taxon>
        <taxon>Burkholderiaceae</taxon>
        <taxon>Cupriavidus</taxon>
    </lineage>
</organism>
<evidence type="ECO:0000313" key="14">
    <source>
        <dbReference type="EMBL" id="CAG2160372.1"/>
    </source>
</evidence>
<comment type="catalytic activity">
    <reaction evidence="10">
        <text>glutaryl-CoA + oxidized [electron-transfer flavoprotein] + 2 H(+) = (2E)-butenoyl-CoA + reduced [electron-transfer flavoprotein] + CO2</text>
        <dbReference type="Rhea" id="RHEA:13389"/>
        <dbReference type="Rhea" id="RHEA-COMP:10685"/>
        <dbReference type="Rhea" id="RHEA-COMP:10686"/>
        <dbReference type="ChEBI" id="CHEBI:15378"/>
        <dbReference type="ChEBI" id="CHEBI:16526"/>
        <dbReference type="ChEBI" id="CHEBI:57332"/>
        <dbReference type="ChEBI" id="CHEBI:57378"/>
        <dbReference type="ChEBI" id="CHEBI:57692"/>
        <dbReference type="ChEBI" id="CHEBI:58307"/>
        <dbReference type="EC" id="1.3.8.6"/>
    </reaction>
</comment>
<evidence type="ECO:0000259" key="11">
    <source>
        <dbReference type="Pfam" id="PF00441"/>
    </source>
</evidence>
<dbReference type="SUPFAM" id="SSF47203">
    <property type="entry name" value="Acyl-CoA dehydrogenase C-terminal domain-like"/>
    <property type="match status" value="1"/>
</dbReference>
<dbReference type="InterPro" id="IPR006089">
    <property type="entry name" value="Acyl-CoA_DH_CS"/>
</dbReference>
<gene>
    <name evidence="14" type="primary">acdA_11</name>
    <name evidence="14" type="ORF">LMG26411_07438</name>
</gene>
<dbReference type="PANTHER" id="PTHR42807">
    <property type="entry name" value="GLUTARYL-COA DEHYDROGENASE, MITOCHONDRIAL"/>
    <property type="match status" value="1"/>
</dbReference>
<evidence type="ECO:0000256" key="1">
    <source>
        <dbReference type="ARBA" id="ARBA00001974"/>
    </source>
</evidence>
<evidence type="ECO:0000256" key="10">
    <source>
        <dbReference type="ARBA" id="ARBA00049493"/>
    </source>
</evidence>
<evidence type="ECO:0000256" key="5">
    <source>
        <dbReference type="ARBA" id="ARBA00022946"/>
    </source>
</evidence>
<dbReference type="PROSITE" id="PS00072">
    <property type="entry name" value="ACYL_COA_DH_1"/>
    <property type="match status" value="1"/>
</dbReference>
<feature type="domain" description="Acyl-CoA dehydrogenase/oxidase C-terminal" evidence="11">
    <location>
        <begin position="252"/>
        <end position="399"/>
    </location>
</feature>
<comment type="pathway">
    <text evidence="7">Amino-acid metabolism; lysine degradation.</text>
</comment>
<proteinExistence type="inferred from homology"/>
<dbReference type="Gene3D" id="1.10.540.10">
    <property type="entry name" value="Acyl-CoA dehydrogenase/oxidase, N-terminal domain"/>
    <property type="match status" value="1"/>
</dbReference>
<keyword evidence="15" id="KW-1185">Reference proteome</keyword>
<dbReference type="GO" id="GO:0016491">
    <property type="term" value="F:oxidoreductase activity"/>
    <property type="evidence" value="ECO:0007669"/>
    <property type="project" value="UniProtKB-KW"/>
</dbReference>
<dbReference type="EC" id="1.3.8.6" evidence="9"/>
<sequence length="406" mass="43862">MSNTAYARDEWLLPAVLHGESEAEPLDFLALQTLLTAEERNVQAATRKFAETTLAPEIKRWFSGRPPLRELAAEFGRQGLFGTMIGSGVTKPAAVAFGLRMLELEALDTSFRQLVSTQDNLVMFTLARYGSDEQCAEWLPQLRSGEALGCFGMTEPSAGSDPAAMRTVARRDGDDWVITGSKRWITNGVDADIAIVWAKTEDGMRGFLVPTRLKGFSAADINDKVSMRHSSSAQLELQDVRVPSSAMLPHAKGVHAPLSCTSEARYGILWGAVGAARACYDAALHRALDRMQFGNPLAAFQLTQQRLVAMCSKVNAAGLLAIHLGRLREAGCATAAQLSLGKLENVRAALEVARDARALHGGDGVTLTHSPIRHLLNLEAVSTYEGTHEIHTLAVGRALTGISAFR</sequence>
<dbReference type="Pfam" id="PF02770">
    <property type="entry name" value="Acyl-CoA_dh_M"/>
    <property type="match status" value="1"/>
</dbReference>
<evidence type="ECO:0000256" key="3">
    <source>
        <dbReference type="ARBA" id="ARBA00022630"/>
    </source>
</evidence>
<dbReference type="EMBL" id="CAJPVI010000079">
    <property type="protein sequence ID" value="CAG2160372.1"/>
    <property type="molecule type" value="Genomic_DNA"/>
</dbReference>
<keyword evidence="6 14" id="KW-0560">Oxidoreductase</keyword>
<keyword evidence="4" id="KW-0274">FAD</keyword>
<dbReference type="RefSeq" id="WP_211958194.1">
    <property type="nucleotide sequence ID" value="NZ_CAJPVI010000079.1"/>
</dbReference>
<comment type="similarity">
    <text evidence="2">Belongs to the acyl-CoA dehydrogenase family.</text>
</comment>
<evidence type="ECO:0000256" key="4">
    <source>
        <dbReference type="ARBA" id="ARBA00022827"/>
    </source>
</evidence>
<evidence type="ECO:0000256" key="9">
    <source>
        <dbReference type="ARBA" id="ARBA00039033"/>
    </source>
</evidence>
<dbReference type="SUPFAM" id="SSF56645">
    <property type="entry name" value="Acyl-CoA dehydrogenase NM domain-like"/>
    <property type="match status" value="1"/>
</dbReference>
<comment type="cofactor">
    <cofactor evidence="1">
        <name>FAD</name>
        <dbReference type="ChEBI" id="CHEBI:57692"/>
    </cofactor>
</comment>
<evidence type="ECO:0000256" key="2">
    <source>
        <dbReference type="ARBA" id="ARBA00009347"/>
    </source>
</evidence>
<protein>
    <recommendedName>
        <fullName evidence="9">glutaryl-CoA dehydrogenase (ETF)</fullName>
        <ecNumber evidence="9">1.3.8.6</ecNumber>
    </recommendedName>
</protein>